<dbReference type="SUPFAM" id="SSF56059">
    <property type="entry name" value="Glutathione synthetase ATP-binding domain-like"/>
    <property type="match status" value="1"/>
</dbReference>
<feature type="domain" description="ATP-grasp" evidence="16">
    <location>
        <begin position="107"/>
        <end position="314"/>
    </location>
</feature>
<evidence type="ECO:0000256" key="6">
    <source>
        <dbReference type="ARBA" id="ARBA00022723"/>
    </source>
</evidence>
<dbReference type="AlphaFoldDB" id="F2JJ38"/>
<comment type="pathway">
    <text evidence="3 14">Purine metabolism; IMP biosynthesis via de novo pathway; N(1)-(5-phospho-D-ribosyl)glycinamide from 5-phospho-alpha-D-ribose 1-diphosphate: step 2/2.</text>
</comment>
<dbReference type="InterPro" id="IPR016185">
    <property type="entry name" value="PreATP-grasp_dom_sf"/>
</dbReference>
<dbReference type="InterPro" id="IPR020562">
    <property type="entry name" value="PRibGlycinamide_synth_N"/>
</dbReference>
<dbReference type="FunFam" id="3.30.470.20:FF:000018">
    <property type="entry name" value="Trifunctional purine biosynthetic protein adenosine-3"/>
    <property type="match status" value="1"/>
</dbReference>
<dbReference type="GO" id="GO:0004637">
    <property type="term" value="F:phosphoribosylamine-glycine ligase activity"/>
    <property type="evidence" value="ECO:0007669"/>
    <property type="project" value="UniProtKB-UniRule"/>
</dbReference>
<evidence type="ECO:0000313" key="18">
    <source>
        <dbReference type="Proteomes" id="UP000008467"/>
    </source>
</evidence>
<dbReference type="HOGENOM" id="CLU_027420_3_1_9"/>
<dbReference type="InterPro" id="IPR020560">
    <property type="entry name" value="PRibGlycinamide_synth_C-dom"/>
</dbReference>
<dbReference type="HAMAP" id="MF_00138">
    <property type="entry name" value="GARS"/>
    <property type="match status" value="1"/>
</dbReference>
<gene>
    <name evidence="14" type="primary">purD</name>
    <name evidence="17" type="ordered locus">Clole_1471</name>
</gene>
<keyword evidence="9 15" id="KW-0067">ATP-binding</keyword>
<keyword evidence="5 14" id="KW-0436">Ligase</keyword>
<dbReference type="GO" id="GO:0009113">
    <property type="term" value="P:purine nucleobase biosynthetic process"/>
    <property type="evidence" value="ECO:0007669"/>
    <property type="project" value="InterPro"/>
</dbReference>
<dbReference type="GO" id="GO:0005524">
    <property type="term" value="F:ATP binding"/>
    <property type="evidence" value="ECO:0007669"/>
    <property type="project" value="UniProtKB-UniRule"/>
</dbReference>
<dbReference type="RefSeq" id="WP_013656495.1">
    <property type="nucleotide sequence ID" value="NC_015275.1"/>
</dbReference>
<name>F2JJ38_CELLD</name>
<dbReference type="eggNOG" id="COG0151">
    <property type="taxonomic scope" value="Bacteria"/>
</dbReference>
<dbReference type="FunFam" id="3.90.600.10:FF:000001">
    <property type="entry name" value="Trifunctional purine biosynthetic protein adenosine-3"/>
    <property type="match status" value="1"/>
</dbReference>
<protein>
    <recommendedName>
        <fullName evidence="4 14">Phosphoribosylamine--glycine ligase</fullName>
        <ecNumber evidence="4 14">6.3.4.13</ecNumber>
    </recommendedName>
    <alternativeName>
        <fullName evidence="14">GARS</fullName>
    </alternativeName>
    <alternativeName>
        <fullName evidence="12 14">Glycinamide ribonucleotide synthetase</fullName>
    </alternativeName>
    <alternativeName>
        <fullName evidence="13 14">Phosphoribosylglycinamide synthetase</fullName>
    </alternativeName>
</protein>
<dbReference type="InterPro" id="IPR020561">
    <property type="entry name" value="PRibGlycinamid_synth_ATP-grasp"/>
</dbReference>
<evidence type="ECO:0000256" key="13">
    <source>
        <dbReference type="ARBA" id="ARBA00042864"/>
    </source>
</evidence>
<dbReference type="Gene3D" id="3.40.50.20">
    <property type="match status" value="1"/>
</dbReference>
<keyword evidence="10" id="KW-0464">Manganese</keyword>
<dbReference type="STRING" id="642492.Clole_1471"/>
<evidence type="ECO:0000256" key="5">
    <source>
        <dbReference type="ARBA" id="ARBA00022598"/>
    </source>
</evidence>
<evidence type="ECO:0000256" key="10">
    <source>
        <dbReference type="ARBA" id="ARBA00023211"/>
    </source>
</evidence>
<dbReference type="EC" id="6.3.4.13" evidence="4 14"/>
<dbReference type="InterPro" id="IPR011761">
    <property type="entry name" value="ATP-grasp"/>
</dbReference>
<dbReference type="SUPFAM" id="SSF51246">
    <property type="entry name" value="Rudiment single hybrid motif"/>
    <property type="match status" value="1"/>
</dbReference>
<evidence type="ECO:0000256" key="15">
    <source>
        <dbReference type="PROSITE-ProRule" id="PRU00409"/>
    </source>
</evidence>
<dbReference type="InterPro" id="IPR011054">
    <property type="entry name" value="Rudment_hybrid_motif"/>
</dbReference>
<dbReference type="Gene3D" id="3.30.470.20">
    <property type="entry name" value="ATP-grasp fold, B domain"/>
    <property type="match status" value="1"/>
</dbReference>
<dbReference type="PROSITE" id="PS00184">
    <property type="entry name" value="GARS"/>
    <property type="match status" value="1"/>
</dbReference>
<dbReference type="Pfam" id="PF02843">
    <property type="entry name" value="GARS_C"/>
    <property type="match status" value="1"/>
</dbReference>
<evidence type="ECO:0000256" key="12">
    <source>
        <dbReference type="ARBA" id="ARBA00042242"/>
    </source>
</evidence>
<dbReference type="SMART" id="SM01210">
    <property type="entry name" value="GARS_C"/>
    <property type="match status" value="1"/>
</dbReference>
<dbReference type="InterPro" id="IPR037123">
    <property type="entry name" value="PRibGlycinamide_synth_C_sf"/>
</dbReference>
<comment type="cofactor">
    <cofactor evidence="2">
        <name>Mg(2+)</name>
        <dbReference type="ChEBI" id="CHEBI:18420"/>
    </cofactor>
</comment>
<dbReference type="Gene3D" id="3.30.1490.20">
    <property type="entry name" value="ATP-grasp fold, A domain"/>
    <property type="match status" value="1"/>
</dbReference>
<dbReference type="Pfam" id="PF01071">
    <property type="entry name" value="GARS_A"/>
    <property type="match status" value="1"/>
</dbReference>
<evidence type="ECO:0000256" key="11">
    <source>
        <dbReference type="ARBA" id="ARBA00038345"/>
    </source>
</evidence>
<dbReference type="Gene3D" id="3.90.600.10">
    <property type="entry name" value="Phosphoribosylglycinamide synthetase, C-terminal domain"/>
    <property type="match status" value="1"/>
</dbReference>
<comment type="similarity">
    <text evidence="11 14">Belongs to the GARS family.</text>
</comment>
<dbReference type="SUPFAM" id="SSF52440">
    <property type="entry name" value="PreATP-grasp domain"/>
    <property type="match status" value="1"/>
</dbReference>
<dbReference type="InterPro" id="IPR013815">
    <property type="entry name" value="ATP_grasp_subdomain_1"/>
</dbReference>
<keyword evidence="8 14" id="KW-0658">Purine biosynthesis</keyword>
<evidence type="ECO:0000256" key="3">
    <source>
        <dbReference type="ARBA" id="ARBA00005174"/>
    </source>
</evidence>
<proteinExistence type="inferred from homology"/>
<dbReference type="PANTHER" id="PTHR43472">
    <property type="entry name" value="PHOSPHORIBOSYLAMINE--GLYCINE LIGASE"/>
    <property type="match status" value="1"/>
</dbReference>
<dbReference type="InterPro" id="IPR000115">
    <property type="entry name" value="PRibGlycinamide_synth"/>
</dbReference>
<dbReference type="SMART" id="SM01209">
    <property type="entry name" value="GARS_A"/>
    <property type="match status" value="1"/>
</dbReference>
<accession>F2JJ38</accession>
<dbReference type="PANTHER" id="PTHR43472:SF1">
    <property type="entry name" value="PHOSPHORIBOSYLAMINE--GLYCINE LIGASE, CHLOROPLASTIC"/>
    <property type="match status" value="1"/>
</dbReference>
<reference evidence="17 18" key="1">
    <citation type="journal article" date="2011" name="J. Bacteriol.">
        <title>Complete genome sequence of the cellulose-degrading bacterium Cellulosilyticum lentocellum.</title>
        <authorList>
            <consortium name="US DOE Joint Genome Institute"/>
            <person name="Miller D.A."/>
            <person name="Suen G."/>
            <person name="Bruce D."/>
            <person name="Copeland A."/>
            <person name="Cheng J.F."/>
            <person name="Detter C."/>
            <person name="Goodwin L.A."/>
            <person name="Han C.S."/>
            <person name="Hauser L.J."/>
            <person name="Land M.L."/>
            <person name="Lapidus A."/>
            <person name="Lucas S."/>
            <person name="Meincke L."/>
            <person name="Pitluck S."/>
            <person name="Tapia R."/>
            <person name="Teshima H."/>
            <person name="Woyke T."/>
            <person name="Fox B.G."/>
            <person name="Angert E.R."/>
            <person name="Currie C.R."/>
        </authorList>
    </citation>
    <scope>NUCLEOTIDE SEQUENCE [LARGE SCALE GENOMIC DNA]</scope>
    <source>
        <strain evidence="18">ATCC 49066 / DSM 5427 / NCIMB 11756 / RHM5</strain>
    </source>
</reference>
<dbReference type="Pfam" id="PF02844">
    <property type="entry name" value="GARS_N"/>
    <property type="match status" value="1"/>
</dbReference>
<dbReference type="GO" id="GO:0006189">
    <property type="term" value="P:'de novo' IMP biosynthetic process"/>
    <property type="evidence" value="ECO:0007669"/>
    <property type="project" value="UniProtKB-UniRule"/>
</dbReference>
<comment type="catalytic activity">
    <reaction evidence="14">
        <text>5-phospho-beta-D-ribosylamine + glycine + ATP = N(1)-(5-phospho-beta-D-ribosyl)glycinamide + ADP + phosphate + H(+)</text>
        <dbReference type="Rhea" id="RHEA:17453"/>
        <dbReference type="ChEBI" id="CHEBI:15378"/>
        <dbReference type="ChEBI" id="CHEBI:30616"/>
        <dbReference type="ChEBI" id="CHEBI:43474"/>
        <dbReference type="ChEBI" id="CHEBI:57305"/>
        <dbReference type="ChEBI" id="CHEBI:58681"/>
        <dbReference type="ChEBI" id="CHEBI:143788"/>
        <dbReference type="ChEBI" id="CHEBI:456216"/>
        <dbReference type="EC" id="6.3.4.13"/>
    </reaction>
</comment>
<dbReference type="InterPro" id="IPR020559">
    <property type="entry name" value="PRibGlycinamide_synth_CS"/>
</dbReference>
<evidence type="ECO:0000256" key="8">
    <source>
        <dbReference type="ARBA" id="ARBA00022755"/>
    </source>
</evidence>
<evidence type="ECO:0000259" key="16">
    <source>
        <dbReference type="PROSITE" id="PS50975"/>
    </source>
</evidence>
<dbReference type="GO" id="GO:0046872">
    <property type="term" value="F:metal ion binding"/>
    <property type="evidence" value="ECO:0007669"/>
    <property type="project" value="UniProtKB-KW"/>
</dbReference>
<evidence type="ECO:0000256" key="9">
    <source>
        <dbReference type="ARBA" id="ARBA00022840"/>
    </source>
</evidence>
<keyword evidence="18" id="KW-1185">Reference proteome</keyword>
<evidence type="ECO:0000256" key="14">
    <source>
        <dbReference type="HAMAP-Rule" id="MF_00138"/>
    </source>
</evidence>
<evidence type="ECO:0000313" key="17">
    <source>
        <dbReference type="EMBL" id="ADZ83197.1"/>
    </source>
</evidence>
<sequence>MKILIIGNGGRESAIAHTVRRFHPEAEIFVAPGNGGTEEAFTNIPIKVEELEALANFAEEKQVDLTIVGPEVPLVLGIVDVFEKRGLNIFGPNKECAQFEGSKHFTKQFLIRNDIPTAAYASFKRDAVEACVAEAKNFSLPVVVKADGLAAGKGVLICETYEDAEAAIREIFSGKFAEAGSTIVLEEFLTGTEASLLCFVDGDSIVPMETARDYKRALDNDKGLNTGGMGGFSPNPIITAEVKANIDTQILEPIISGFKKENLKFKGVLFIGLMIENNIPKVLEFNVRFGDPETQSVLPRLKTDLIEIMQACIDGNLASTPIKWDERQSVTLVLASKGYPETSHKGDVITGLDDLNEDTYLFHAGTKKVNGTIQTDGGRVLAITSLGASLREARATIYEEVKKIEFDGMQYRSDIAK</sequence>
<dbReference type="NCBIfam" id="TIGR00877">
    <property type="entry name" value="purD"/>
    <property type="match status" value="1"/>
</dbReference>
<keyword evidence="6" id="KW-0479">Metal-binding</keyword>
<dbReference type="PROSITE" id="PS50975">
    <property type="entry name" value="ATP_GRASP"/>
    <property type="match status" value="1"/>
</dbReference>
<comment type="cofactor">
    <cofactor evidence="1">
        <name>Mn(2+)</name>
        <dbReference type="ChEBI" id="CHEBI:29035"/>
    </cofactor>
</comment>
<keyword evidence="7 15" id="KW-0547">Nucleotide-binding</keyword>
<dbReference type="UniPathway" id="UPA00074">
    <property type="reaction ID" value="UER00125"/>
</dbReference>
<evidence type="ECO:0000256" key="4">
    <source>
        <dbReference type="ARBA" id="ARBA00013255"/>
    </source>
</evidence>
<dbReference type="Proteomes" id="UP000008467">
    <property type="component" value="Chromosome"/>
</dbReference>
<dbReference type="EMBL" id="CP002582">
    <property type="protein sequence ID" value="ADZ83197.1"/>
    <property type="molecule type" value="Genomic_DNA"/>
</dbReference>
<dbReference type="KEGG" id="cle:Clole_1471"/>
<evidence type="ECO:0000256" key="1">
    <source>
        <dbReference type="ARBA" id="ARBA00001936"/>
    </source>
</evidence>
<evidence type="ECO:0000256" key="7">
    <source>
        <dbReference type="ARBA" id="ARBA00022741"/>
    </source>
</evidence>
<organism evidence="17 18">
    <name type="scientific">Cellulosilyticum lentocellum (strain ATCC 49066 / DSM 5427 / NCIMB 11756 / RHM5)</name>
    <name type="common">Clostridium lentocellum</name>
    <dbReference type="NCBI Taxonomy" id="642492"/>
    <lineage>
        <taxon>Bacteria</taxon>
        <taxon>Bacillati</taxon>
        <taxon>Bacillota</taxon>
        <taxon>Clostridia</taxon>
        <taxon>Lachnospirales</taxon>
        <taxon>Cellulosilyticaceae</taxon>
        <taxon>Cellulosilyticum</taxon>
    </lineage>
</organism>
<evidence type="ECO:0000256" key="2">
    <source>
        <dbReference type="ARBA" id="ARBA00001946"/>
    </source>
</evidence>